<accession>A0A382A3H7</accession>
<organism evidence="1">
    <name type="scientific">marine metagenome</name>
    <dbReference type="NCBI Taxonomy" id="408172"/>
    <lineage>
        <taxon>unclassified sequences</taxon>
        <taxon>metagenomes</taxon>
        <taxon>ecological metagenomes</taxon>
    </lineage>
</organism>
<dbReference type="AlphaFoldDB" id="A0A382A3H7"/>
<name>A0A382A3H7_9ZZZZ</name>
<sequence>MDIRLVKQLKEAIPTTYHPQYNWDLSKDIAEDDLELFKQAMTNCPAGQDNNTYFKVIFIKNRDVIQKIYDELWVDSIGEDATQTQVLANLLVVFENWDNDNILHRWNEQKYEVDRATAVGMSVGYLELLCALLGYKTGQLNCADEEVRLEIKKSIGLDDVPLLMMGIGYGNENVSPHRSHFDRKIKHSVHRRTPPIYTRVWE</sequence>
<protein>
    <recommendedName>
        <fullName evidence="2">Nitroreductase domain-containing protein</fullName>
    </recommendedName>
</protein>
<dbReference type="Gene3D" id="3.40.109.10">
    <property type="entry name" value="NADH Oxidase"/>
    <property type="match status" value="1"/>
</dbReference>
<gene>
    <name evidence="1" type="ORF">METZ01_LOCUS148949</name>
</gene>
<dbReference type="GO" id="GO:0016491">
    <property type="term" value="F:oxidoreductase activity"/>
    <property type="evidence" value="ECO:0007669"/>
    <property type="project" value="InterPro"/>
</dbReference>
<dbReference type="EMBL" id="UINC01023767">
    <property type="protein sequence ID" value="SVA96095.1"/>
    <property type="molecule type" value="Genomic_DNA"/>
</dbReference>
<evidence type="ECO:0000313" key="1">
    <source>
        <dbReference type="EMBL" id="SVA96095.1"/>
    </source>
</evidence>
<dbReference type="SUPFAM" id="SSF55469">
    <property type="entry name" value="FMN-dependent nitroreductase-like"/>
    <property type="match status" value="1"/>
</dbReference>
<proteinExistence type="predicted"/>
<dbReference type="InterPro" id="IPR000415">
    <property type="entry name" value="Nitroreductase-like"/>
</dbReference>
<reference evidence="1" key="1">
    <citation type="submission" date="2018-05" db="EMBL/GenBank/DDBJ databases">
        <authorList>
            <person name="Lanie J.A."/>
            <person name="Ng W.-L."/>
            <person name="Kazmierczak K.M."/>
            <person name="Andrzejewski T.M."/>
            <person name="Davidsen T.M."/>
            <person name="Wayne K.J."/>
            <person name="Tettelin H."/>
            <person name="Glass J.I."/>
            <person name="Rusch D."/>
            <person name="Podicherti R."/>
            <person name="Tsui H.-C.T."/>
            <person name="Winkler M.E."/>
        </authorList>
    </citation>
    <scope>NUCLEOTIDE SEQUENCE</scope>
</reference>
<evidence type="ECO:0008006" key="2">
    <source>
        <dbReference type="Google" id="ProtNLM"/>
    </source>
</evidence>